<evidence type="ECO:0000313" key="1">
    <source>
        <dbReference type="EMBL" id="KHD84696.1"/>
    </source>
</evidence>
<dbReference type="OrthoDB" id="2968672at2"/>
<name>A0A0A6VAR6_9BACI</name>
<organism evidence="1 3">
    <name type="scientific">Heyndrickxia ginsengihumi</name>
    <dbReference type="NCBI Taxonomy" id="363870"/>
    <lineage>
        <taxon>Bacteria</taxon>
        <taxon>Bacillati</taxon>
        <taxon>Bacillota</taxon>
        <taxon>Bacilli</taxon>
        <taxon>Bacillales</taxon>
        <taxon>Bacillaceae</taxon>
        <taxon>Heyndrickxia</taxon>
    </lineage>
</organism>
<dbReference type="EMBL" id="JRUN01000046">
    <property type="protein sequence ID" value="KHD84696.1"/>
    <property type="molecule type" value="Genomic_DNA"/>
</dbReference>
<reference evidence="2 4" key="3">
    <citation type="submission" date="2020-03" db="EMBL/GenBank/DDBJ databases">
        <title>Bacillus aquiflavi sp. nov., isolated from yellow water of strong flavor Chinese baijiu in Yibin region of China.</title>
        <authorList>
            <person name="Xie J."/>
        </authorList>
    </citation>
    <scope>NUCLEOTIDE SEQUENCE [LARGE SCALE GENOMIC DNA]</scope>
    <source>
        <strain evidence="2 4">Gsoil 114</strain>
    </source>
</reference>
<comment type="caution">
    <text evidence="1">The sequence shown here is derived from an EMBL/GenBank/DDBJ whole genome shotgun (WGS) entry which is preliminary data.</text>
</comment>
<dbReference type="AlphaFoldDB" id="A0A0A6VAR6"/>
<protein>
    <submittedName>
        <fullName evidence="1">Uncharacterized protein</fullName>
    </submittedName>
</protein>
<accession>A0A0A6VAR6</accession>
<dbReference type="RefSeq" id="WP_025730141.1">
    <property type="nucleotide sequence ID" value="NZ_JAAIWK010000002.1"/>
</dbReference>
<dbReference type="STRING" id="363870.NG54_13940"/>
<evidence type="ECO:0000313" key="4">
    <source>
        <dbReference type="Proteomes" id="UP000476934"/>
    </source>
</evidence>
<evidence type="ECO:0000313" key="3">
    <source>
        <dbReference type="Proteomes" id="UP000030588"/>
    </source>
</evidence>
<proteinExistence type="predicted"/>
<reference evidence="2" key="2">
    <citation type="submission" date="2020-02" db="EMBL/GenBank/DDBJ databases">
        <authorList>
            <person name="Feng H."/>
        </authorList>
    </citation>
    <scope>NUCLEOTIDE SEQUENCE [LARGE SCALE GENOMIC DNA]</scope>
    <source>
        <strain evidence="2">Gsoil 114</strain>
    </source>
</reference>
<sequence length="127" mass="14563">MKKIVMIGLVLLLLLVGLKHFNHYQNTTKVDASSPKESQMVVRHFVKQDTLFIECFIPSVTFTDKSSHVKRAKIRVYVDGQMKGDYNTAAFVLKGMQRGVHLVKLDVLDRKSSHQLGMHRQFYITVS</sequence>
<evidence type="ECO:0000313" key="2">
    <source>
        <dbReference type="EMBL" id="NEY18676.1"/>
    </source>
</evidence>
<dbReference type="Proteomes" id="UP000030588">
    <property type="component" value="Unassembled WGS sequence"/>
</dbReference>
<dbReference type="EMBL" id="JAAIWK010000002">
    <property type="protein sequence ID" value="NEY18676.1"/>
    <property type="molecule type" value="Genomic_DNA"/>
</dbReference>
<dbReference type="Proteomes" id="UP000476934">
    <property type="component" value="Unassembled WGS sequence"/>
</dbReference>
<keyword evidence="4" id="KW-1185">Reference proteome</keyword>
<gene>
    <name evidence="2" type="ORF">G4D61_01675</name>
    <name evidence="1" type="ORF">NG54_13940</name>
</gene>
<reference evidence="1 3" key="1">
    <citation type="submission" date="2014-10" db="EMBL/GenBank/DDBJ databases">
        <title>Draft genome of phytase producing Bacillus ginsengihumi strain M2.11.</title>
        <authorList>
            <person name="Toymentseva A."/>
            <person name="Boulygina E.A."/>
            <person name="Kazakov S.V."/>
            <person name="Kayumov I."/>
            <person name="Suleimanova A.D."/>
            <person name="Mardanova A.M."/>
            <person name="Maria S.N."/>
            <person name="Sergey M.Y."/>
            <person name="Sharipova M.R."/>
        </authorList>
    </citation>
    <scope>NUCLEOTIDE SEQUENCE [LARGE SCALE GENOMIC DNA]</scope>
    <source>
        <strain evidence="1 3">M2.11</strain>
    </source>
</reference>